<dbReference type="SUPFAM" id="SSF52283">
    <property type="entry name" value="Formate/glycerate dehydrogenase catalytic domain-like"/>
    <property type="match status" value="1"/>
</dbReference>
<keyword evidence="2" id="KW-0521">NADP</keyword>
<dbReference type="OrthoDB" id="37244at2759"/>
<evidence type="ECO:0000256" key="6">
    <source>
        <dbReference type="SAM" id="MobiDB-lite"/>
    </source>
</evidence>
<keyword evidence="9" id="KW-1185">Reference proteome</keyword>
<dbReference type="SMART" id="SM01003">
    <property type="entry name" value="AlaDh_PNT_N"/>
    <property type="match status" value="1"/>
</dbReference>
<proteinExistence type="predicted"/>
<dbReference type="GO" id="GO:0005743">
    <property type="term" value="C:mitochondrial inner membrane"/>
    <property type="evidence" value="ECO:0007669"/>
    <property type="project" value="TreeGrafter"/>
</dbReference>
<dbReference type="PANTHER" id="PTHR10160">
    <property type="entry name" value="NAD(P) TRANSHYDROGENASE"/>
    <property type="match status" value="1"/>
</dbReference>
<accession>A0A0L0FF70</accession>
<comment type="catalytic activity">
    <reaction evidence="5">
        <text>NAD(+) + NADPH + H(+)(in) = NADH + NADP(+) + H(+)(out)</text>
        <dbReference type="Rhea" id="RHEA:47992"/>
        <dbReference type="ChEBI" id="CHEBI:15378"/>
        <dbReference type="ChEBI" id="CHEBI:57540"/>
        <dbReference type="ChEBI" id="CHEBI:57783"/>
        <dbReference type="ChEBI" id="CHEBI:57945"/>
        <dbReference type="ChEBI" id="CHEBI:58349"/>
        <dbReference type="EC" id="7.1.1.1"/>
    </reaction>
</comment>
<dbReference type="GeneID" id="25912553"/>
<protein>
    <recommendedName>
        <fullName evidence="1">proton-translocating NAD(P)(+) transhydrogenase</fullName>
        <ecNumber evidence="1">7.1.1.1</ecNumber>
    </recommendedName>
</protein>
<dbReference type="GO" id="GO:0006740">
    <property type="term" value="P:NADPH regeneration"/>
    <property type="evidence" value="ECO:0007669"/>
    <property type="project" value="TreeGrafter"/>
</dbReference>
<evidence type="ECO:0000313" key="8">
    <source>
        <dbReference type="EMBL" id="KNC75424.1"/>
    </source>
</evidence>
<dbReference type="Pfam" id="PF05222">
    <property type="entry name" value="AlaDh_PNT_N"/>
    <property type="match status" value="1"/>
</dbReference>
<gene>
    <name evidence="8" type="ORF">SARC_12049</name>
</gene>
<dbReference type="PANTHER" id="PTHR10160:SF19">
    <property type="entry name" value="PROTON-TRANSLOCATING NAD(P)(+) TRANSHYDROGENASE"/>
    <property type="match status" value="1"/>
</dbReference>
<dbReference type="InterPro" id="IPR007886">
    <property type="entry name" value="AlaDH/PNT_N"/>
</dbReference>
<dbReference type="GO" id="GO:0008750">
    <property type="term" value="F:proton-translocating NAD(P)+ transhydrogenase activity"/>
    <property type="evidence" value="ECO:0007669"/>
    <property type="project" value="UniProtKB-EC"/>
</dbReference>
<feature type="domain" description="Alanine dehydrogenase/pyridine nucleotide transhydrogenase N-terminal" evidence="7">
    <location>
        <begin position="98"/>
        <end position="228"/>
    </location>
</feature>
<evidence type="ECO:0000313" key="9">
    <source>
        <dbReference type="Proteomes" id="UP000054560"/>
    </source>
</evidence>
<dbReference type="RefSeq" id="XP_014149326.1">
    <property type="nucleotide sequence ID" value="XM_014293851.1"/>
</dbReference>
<dbReference type="Proteomes" id="UP000054560">
    <property type="component" value="Unassembled WGS sequence"/>
</dbReference>
<reference evidence="8 9" key="1">
    <citation type="submission" date="2011-02" db="EMBL/GenBank/DDBJ databases">
        <title>The Genome Sequence of Sphaeroforma arctica JP610.</title>
        <authorList>
            <consortium name="The Broad Institute Genome Sequencing Platform"/>
            <person name="Russ C."/>
            <person name="Cuomo C."/>
            <person name="Young S.K."/>
            <person name="Zeng Q."/>
            <person name="Gargeya S."/>
            <person name="Alvarado L."/>
            <person name="Berlin A."/>
            <person name="Chapman S.B."/>
            <person name="Chen Z."/>
            <person name="Freedman E."/>
            <person name="Gellesch M."/>
            <person name="Goldberg J."/>
            <person name="Griggs A."/>
            <person name="Gujja S."/>
            <person name="Heilman E."/>
            <person name="Heiman D."/>
            <person name="Howarth C."/>
            <person name="Mehta T."/>
            <person name="Neiman D."/>
            <person name="Pearson M."/>
            <person name="Roberts A."/>
            <person name="Saif S."/>
            <person name="Shea T."/>
            <person name="Shenoy N."/>
            <person name="Sisk P."/>
            <person name="Stolte C."/>
            <person name="Sykes S."/>
            <person name="White J."/>
            <person name="Yandava C."/>
            <person name="Burger G."/>
            <person name="Gray M.W."/>
            <person name="Holland P.W.H."/>
            <person name="King N."/>
            <person name="Lang F.B.F."/>
            <person name="Roger A.J."/>
            <person name="Ruiz-Trillo I."/>
            <person name="Haas B."/>
            <person name="Nusbaum C."/>
            <person name="Birren B."/>
        </authorList>
    </citation>
    <scope>NUCLEOTIDE SEQUENCE [LARGE SCALE GENOMIC DNA]</scope>
    <source>
        <strain evidence="8 9">JP610</strain>
    </source>
</reference>
<evidence type="ECO:0000259" key="7">
    <source>
        <dbReference type="SMART" id="SM01003"/>
    </source>
</evidence>
<organism evidence="8 9">
    <name type="scientific">Sphaeroforma arctica JP610</name>
    <dbReference type="NCBI Taxonomy" id="667725"/>
    <lineage>
        <taxon>Eukaryota</taxon>
        <taxon>Ichthyosporea</taxon>
        <taxon>Ichthyophonida</taxon>
        <taxon>Sphaeroforma</taxon>
    </lineage>
</organism>
<dbReference type="STRING" id="667725.A0A0L0FF70"/>
<name>A0A0L0FF70_9EUKA</name>
<dbReference type="EMBL" id="KQ243632">
    <property type="protein sequence ID" value="KNC75424.1"/>
    <property type="molecule type" value="Genomic_DNA"/>
</dbReference>
<evidence type="ECO:0000256" key="4">
    <source>
        <dbReference type="ARBA" id="ARBA00023027"/>
    </source>
</evidence>
<evidence type="ECO:0000256" key="2">
    <source>
        <dbReference type="ARBA" id="ARBA00022857"/>
    </source>
</evidence>
<keyword evidence="4" id="KW-0520">NAD</keyword>
<sequence>MLFGDAKKSISAVNTSATEVLGKKAKTALKKGTKKGAMPTNGEGGKYKFPSANSSVPAGEHVLSDVGLNHDTAVISSGNEDADDEPEWLQYATYKSFGVPTEIAAGEKRVAMTPTRALHLRKMGFQVYVQSGAGAKANFTDAEYKANGAEVIPDVAELYARSDIVAKVNPPMAIADGNGHECDHLSQGQVLIAFFQPATNALALDKCVEKGATVLCTSLVPRITRSQKQT</sequence>
<feature type="region of interest" description="Disordered" evidence="6">
    <location>
        <begin position="29"/>
        <end position="48"/>
    </location>
</feature>
<evidence type="ECO:0000256" key="5">
    <source>
        <dbReference type="ARBA" id="ARBA00048202"/>
    </source>
</evidence>
<dbReference type="GO" id="GO:0050661">
    <property type="term" value="F:NADP binding"/>
    <property type="evidence" value="ECO:0007669"/>
    <property type="project" value="TreeGrafter"/>
</dbReference>
<dbReference type="AlphaFoldDB" id="A0A0L0FF70"/>
<dbReference type="EC" id="7.1.1.1" evidence="1"/>
<evidence type="ECO:0000256" key="1">
    <source>
        <dbReference type="ARBA" id="ARBA00012943"/>
    </source>
</evidence>
<evidence type="ECO:0000256" key="3">
    <source>
        <dbReference type="ARBA" id="ARBA00022967"/>
    </source>
</evidence>
<dbReference type="Gene3D" id="3.40.50.720">
    <property type="entry name" value="NAD(P)-binding Rossmann-like Domain"/>
    <property type="match status" value="1"/>
</dbReference>
<keyword evidence="3" id="KW-1278">Translocase</keyword>